<dbReference type="GO" id="GO:0006896">
    <property type="term" value="P:Golgi to vacuole transport"/>
    <property type="evidence" value="ECO:0007669"/>
    <property type="project" value="TreeGrafter"/>
</dbReference>
<evidence type="ECO:0000313" key="11">
    <source>
        <dbReference type="Proteomes" id="UP000076798"/>
    </source>
</evidence>
<dbReference type="GO" id="GO:0010008">
    <property type="term" value="C:endosome membrane"/>
    <property type="evidence" value="ECO:0007669"/>
    <property type="project" value="TreeGrafter"/>
</dbReference>
<keyword evidence="4" id="KW-0677">Repeat</keyword>
<dbReference type="SUPFAM" id="SSF48371">
    <property type="entry name" value="ARM repeat"/>
    <property type="match status" value="1"/>
</dbReference>
<dbReference type="GO" id="GO:0006623">
    <property type="term" value="P:protein targeting to vacuole"/>
    <property type="evidence" value="ECO:0007669"/>
    <property type="project" value="TreeGrafter"/>
</dbReference>
<dbReference type="InterPro" id="IPR011989">
    <property type="entry name" value="ARM-like"/>
</dbReference>
<dbReference type="InterPro" id="IPR002553">
    <property type="entry name" value="Clathrin/coatomer_adapt-like_N"/>
</dbReference>
<dbReference type="Gene3D" id="1.25.10.10">
    <property type="entry name" value="Leucine-rich Repeat Variant"/>
    <property type="match status" value="1"/>
</dbReference>
<evidence type="ECO:0000256" key="6">
    <source>
        <dbReference type="ARBA" id="ARBA00023136"/>
    </source>
</evidence>
<feature type="domain" description="Clathrin/coatomer adaptor adaptin-like N-terminal" evidence="9">
    <location>
        <begin position="21"/>
        <end position="598"/>
    </location>
</feature>
<dbReference type="EMBL" id="KV428006">
    <property type="protein sequence ID" value="KZT43868.1"/>
    <property type="molecule type" value="Genomic_DNA"/>
</dbReference>
<evidence type="ECO:0000256" key="8">
    <source>
        <dbReference type="SAM" id="MobiDB-lite"/>
    </source>
</evidence>
<comment type="subcellular location">
    <subcellularLocation>
        <location evidence="1">Endomembrane system</location>
    </subcellularLocation>
    <subcellularLocation>
        <location evidence="7">Golgi apparatus</location>
    </subcellularLocation>
</comment>
<dbReference type="InterPro" id="IPR017105">
    <property type="entry name" value="AP3_complex_dsu"/>
</dbReference>
<evidence type="ECO:0000256" key="5">
    <source>
        <dbReference type="ARBA" id="ARBA00022927"/>
    </source>
</evidence>
<keyword evidence="7" id="KW-0333">Golgi apparatus</keyword>
<dbReference type="PANTHER" id="PTHR22781:SF12">
    <property type="entry name" value="AP-3 COMPLEX SUBUNIT DELTA-1"/>
    <property type="match status" value="1"/>
</dbReference>
<keyword evidence="11" id="KW-1185">Reference proteome</keyword>
<evidence type="ECO:0000256" key="4">
    <source>
        <dbReference type="ARBA" id="ARBA00022737"/>
    </source>
</evidence>
<dbReference type="GO" id="GO:0030123">
    <property type="term" value="C:AP-3 adaptor complex"/>
    <property type="evidence" value="ECO:0007669"/>
    <property type="project" value="InterPro"/>
</dbReference>
<accession>A0A166ILM2</accession>
<feature type="region of interest" description="Disordered" evidence="8">
    <location>
        <begin position="674"/>
        <end position="716"/>
    </location>
</feature>
<keyword evidence="3 7" id="KW-0813">Transport</keyword>
<dbReference type="GO" id="GO:0005794">
    <property type="term" value="C:Golgi apparatus"/>
    <property type="evidence" value="ECO:0007669"/>
    <property type="project" value="UniProtKB-SubCell"/>
</dbReference>
<keyword evidence="5 7" id="KW-0653">Protein transport</keyword>
<dbReference type="PIRSF" id="PIRSF037092">
    <property type="entry name" value="AP3_complex_delta"/>
    <property type="match status" value="1"/>
</dbReference>
<comment type="subunit">
    <text evidence="7">Adaptor protein complex 3 (AP-3) is a heterotetramer.</text>
</comment>
<evidence type="ECO:0000259" key="9">
    <source>
        <dbReference type="Pfam" id="PF01602"/>
    </source>
</evidence>
<comment type="similarity">
    <text evidence="2 7">Belongs to the adaptor complexes large subunit family.</text>
</comment>
<protein>
    <recommendedName>
        <fullName evidence="7">AP-3 complex subunit delta</fullName>
    </recommendedName>
</protein>
<evidence type="ECO:0000256" key="7">
    <source>
        <dbReference type="PIRNR" id="PIRNR037092"/>
    </source>
</evidence>
<dbReference type="OrthoDB" id="10264595at2759"/>
<proteinExistence type="inferred from homology"/>
<gene>
    <name evidence="10" type="ORF">SISSUDRAFT_1039779</name>
</gene>
<comment type="function">
    <text evidence="7">Part of the AP-3 complex, an adaptor-related complex which is not clathrin-associated. The complex is associated with the Golgi region as well as more peripheral structures. It facilitates the budding of vesicles from the Golgi membrane.</text>
</comment>
<evidence type="ECO:0000256" key="3">
    <source>
        <dbReference type="ARBA" id="ARBA00022448"/>
    </source>
</evidence>
<feature type="region of interest" description="Disordered" evidence="8">
    <location>
        <begin position="776"/>
        <end position="813"/>
    </location>
</feature>
<reference evidence="10 11" key="1">
    <citation type="journal article" date="2016" name="Mol. Biol. Evol.">
        <title>Comparative Genomics of Early-Diverging Mushroom-Forming Fungi Provides Insights into the Origins of Lignocellulose Decay Capabilities.</title>
        <authorList>
            <person name="Nagy L.G."/>
            <person name="Riley R."/>
            <person name="Tritt A."/>
            <person name="Adam C."/>
            <person name="Daum C."/>
            <person name="Floudas D."/>
            <person name="Sun H."/>
            <person name="Yadav J.S."/>
            <person name="Pangilinan J."/>
            <person name="Larsson K.H."/>
            <person name="Matsuura K."/>
            <person name="Barry K."/>
            <person name="Labutti K."/>
            <person name="Kuo R."/>
            <person name="Ohm R.A."/>
            <person name="Bhattacharya S.S."/>
            <person name="Shirouzu T."/>
            <person name="Yoshinaga Y."/>
            <person name="Martin F.M."/>
            <person name="Grigoriev I.V."/>
            <person name="Hibbett D.S."/>
        </authorList>
    </citation>
    <scope>NUCLEOTIDE SEQUENCE [LARGE SCALE GENOMIC DNA]</scope>
    <source>
        <strain evidence="10 11">HHB10207 ss-3</strain>
    </source>
</reference>
<dbReference type="STRING" id="1314776.A0A166ILM2"/>
<dbReference type="Pfam" id="PF01602">
    <property type="entry name" value="Adaptin_N"/>
    <property type="match status" value="1"/>
</dbReference>
<name>A0A166ILM2_9AGAM</name>
<dbReference type="AlphaFoldDB" id="A0A166ILM2"/>
<organism evidence="10 11">
    <name type="scientific">Sistotremastrum suecicum HHB10207 ss-3</name>
    <dbReference type="NCBI Taxonomy" id="1314776"/>
    <lineage>
        <taxon>Eukaryota</taxon>
        <taxon>Fungi</taxon>
        <taxon>Dikarya</taxon>
        <taxon>Basidiomycota</taxon>
        <taxon>Agaricomycotina</taxon>
        <taxon>Agaricomycetes</taxon>
        <taxon>Sistotremastrales</taxon>
        <taxon>Sistotremastraceae</taxon>
        <taxon>Sistotremastrum</taxon>
    </lineage>
</organism>
<evidence type="ECO:0000256" key="2">
    <source>
        <dbReference type="ARBA" id="ARBA00006613"/>
    </source>
</evidence>
<dbReference type="InterPro" id="IPR016024">
    <property type="entry name" value="ARM-type_fold"/>
</dbReference>
<dbReference type="Proteomes" id="UP000076798">
    <property type="component" value="Unassembled WGS sequence"/>
</dbReference>
<dbReference type="PANTHER" id="PTHR22781">
    <property type="entry name" value="DELTA ADAPTIN-RELATED"/>
    <property type="match status" value="1"/>
</dbReference>
<keyword evidence="6" id="KW-0472">Membrane</keyword>
<evidence type="ECO:0000313" key="10">
    <source>
        <dbReference type="EMBL" id="KZT43868.1"/>
    </source>
</evidence>
<evidence type="ECO:0000256" key="1">
    <source>
        <dbReference type="ARBA" id="ARBA00004308"/>
    </source>
</evidence>
<sequence length="842" mass="92875">MWERTLQDLIRGLRANRSDESRFIAQAMSEIRREVKSGDMDLKAGAILKLTYLDMVGYDMSWASFNVVEVMSSPKYHLKAVGYLAASQSFNQDTDVLMLTTNMIKKDLGSSPLEVAAALNGLSDIATPDLARDLTPELIAMLNHSRAHIRKRAVLALYKVILKYPNALQVGLPRLRDRLDDPDPGVMSATVNVLCELTRRNPEEYLFLAPQLFQILTTSSNNWMLIKIIKLFGALAPAEPRLVKKLKPPISELISSTSAISLLYECVHTCIIGGMLDGPSGFSLAETCTRKLAAFLQDPDQNLKYIALLALVKIVPSHPHLIAEYEEAIIASLDLPDISIRLRALDLISAMVTPNNIQSLVQQLLSHLIKPESLTTAPPSAAESLARSASGISTASVPPPTTNLAPTYRMEVSKRIIEMCSRADFENITDFEWYLSVLVDLAYIASVRIGALIRDQIIEVTLRAKSTRPYCVKLMSKLIGDDTLALSSTDEDSCSEVLWAAGWICGEYASDLSDPPQILEYLTNRHTDTLASDISSIYIQASLKVLGQWLAEKAEQWRLENLPKIIEIVSLTKSGIERLTAHHDLEVQERAASAVQLLTFIQADITRHQSSRSALGSSNNNPEPDFPKSLYLLSPLFSTHEIASSLSASHPVPTLEGIDLDSWIVPSEYAREQARSKPVAQPQHITVKGTSSHRTSVKKKTKKAPKDRTAPTPTELGPTAEELAAKARAKAERLARLRDDPYYIVDPSTQEDDIDSIPIMKLEADNFAPREETVHKAESRDLDEQPAEVALADGEGTSTTLKDTLPQEEVASAPATDTIKVTKVKKKGIGVKKKKPKITDRE</sequence>